<proteinExistence type="predicted"/>
<dbReference type="EMBL" id="MLAK01000576">
    <property type="protein sequence ID" value="OHT11885.1"/>
    <property type="molecule type" value="Genomic_DNA"/>
</dbReference>
<dbReference type="Pfam" id="PF14652">
    <property type="entry name" value="DUF4457"/>
    <property type="match status" value="1"/>
</dbReference>
<dbReference type="VEuPathDB" id="TrichDB:TRFO_18457"/>
<organism evidence="2 3">
    <name type="scientific">Tritrichomonas foetus</name>
    <dbReference type="NCBI Taxonomy" id="1144522"/>
    <lineage>
        <taxon>Eukaryota</taxon>
        <taxon>Metamonada</taxon>
        <taxon>Parabasalia</taxon>
        <taxon>Tritrichomonadida</taxon>
        <taxon>Tritrichomonadidae</taxon>
        <taxon>Tritrichomonas</taxon>
    </lineage>
</organism>
<dbReference type="InterPro" id="IPR027859">
    <property type="entry name" value="KATNIP_dom"/>
</dbReference>
<evidence type="ECO:0000259" key="1">
    <source>
        <dbReference type="Pfam" id="PF14652"/>
    </source>
</evidence>
<keyword evidence="3" id="KW-1185">Reference proteome</keyword>
<comment type="caution">
    <text evidence="2">The sequence shown here is derived from an EMBL/GenBank/DDBJ whole genome shotgun (WGS) entry which is preliminary data.</text>
</comment>
<gene>
    <name evidence="2" type="ORF">TRFO_18457</name>
</gene>
<name>A0A1J4KQY6_9EUKA</name>
<accession>A0A1J4KQY6</accession>
<reference evidence="2" key="1">
    <citation type="submission" date="2016-10" db="EMBL/GenBank/DDBJ databases">
        <authorList>
            <person name="Benchimol M."/>
            <person name="Almeida L.G."/>
            <person name="Vasconcelos A.T."/>
            <person name="Perreira-Neves A."/>
            <person name="Rosa I.A."/>
            <person name="Tasca T."/>
            <person name="Bogo M.R."/>
            <person name="de Souza W."/>
        </authorList>
    </citation>
    <scope>NUCLEOTIDE SEQUENCE [LARGE SCALE GENOMIC DNA]</scope>
    <source>
        <strain evidence="2">K</strain>
    </source>
</reference>
<feature type="domain" description="KATNIP" evidence="1">
    <location>
        <begin position="393"/>
        <end position="540"/>
    </location>
</feature>
<protein>
    <recommendedName>
        <fullName evidence="1">KATNIP domain-containing protein</fullName>
    </recommendedName>
</protein>
<dbReference type="OrthoDB" id="304622at2759"/>
<evidence type="ECO:0000313" key="3">
    <source>
        <dbReference type="Proteomes" id="UP000179807"/>
    </source>
</evidence>
<dbReference type="PANTHER" id="PTHR21534:SF0">
    <property type="entry name" value="KATANIN-INTERACTING PROTEIN"/>
    <property type="match status" value="1"/>
</dbReference>
<dbReference type="GeneID" id="94834897"/>
<dbReference type="PANTHER" id="PTHR21534">
    <property type="entry name" value="KATANIN-INTERACTING PROTEIN"/>
    <property type="match status" value="1"/>
</dbReference>
<sequence>MKPAPPRSASNCALSSISRTKLNINVPHMPPSGVPKMNASNYKANKFDLKSDILSLGNTKTHKQIKSSFSVLKFNQKLTSLGSKASLSSIGSSLDLKAVRALNINGLNSKQSQSRIPTIPNSTSMRGVMSMMDFEGRIITIQIRSNWGDPEKIILPSIQVLDEKRAAIHIQNISTIPKLSDDALFGLKMKDVKLDSVVNYNLLKNSDETIAMKFPPEGSSETISIIIFADIDRKPKYCRIWNQKGSGDASIRTVNVLDGHNVIFAGDTPREFGLNFEFFDENEKQKNPDNPQSFDNQINKHNHFNTLNLLNLSTNDVNPINEHDGDPNADFGVFINESNEQQKSSSYPANPFSGINNQLTSLNAVNSQLEMAKKQKQIQSYKSSEVLMSLFPSLAKNKGVQDIYGKYPVLKTKKFRIEIYSTYTDDNFIGLNGIDIYDKKKCIIPYKDIDDIVLEGFTSYQDPKILFRGDKFTTEWEEMMLVTTDWSKRPSITISFNKPKIVTQFVIWNFNAMKRNLKFGIKQASLRAGSHLVWCGKVKKGTGSLVGMVQNTTNIHFVDVPSIREKAVYLEEE</sequence>
<evidence type="ECO:0000313" key="2">
    <source>
        <dbReference type="EMBL" id="OHT11885.1"/>
    </source>
</evidence>
<dbReference type="AlphaFoldDB" id="A0A1J4KQY6"/>
<dbReference type="RefSeq" id="XP_068365021.1">
    <property type="nucleotide sequence ID" value="XM_068500193.1"/>
</dbReference>
<dbReference type="Proteomes" id="UP000179807">
    <property type="component" value="Unassembled WGS sequence"/>
</dbReference>
<dbReference type="InterPro" id="IPR026704">
    <property type="entry name" value="KATNIP"/>
</dbReference>